<comment type="caution">
    <text evidence="1">The sequence shown here is derived from an EMBL/GenBank/DDBJ whole genome shotgun (WGS) entry which is preliminary data.</text>
</comment>
<keyword evidence="2" id="KW-1185">Reference proteome</keyword>
<reference evidence="1 2" key="1">
    <citation type="journal article" date="2023" name="Sci. Data">
        <title>Genome assembly of the Korean intertidal mud-creeper Batillaria attramentaria.</title>
        <authorList>
            <person name="Patra A.K."/>
            <person name="Ho P.T."/>
            <person name="Jun S."/>
            <person name="Lee S.J."/>
            <person name="Kim Y."/>
            <person name="Won Y.J."/>
        </authorList>
    </citation>
    <scope>NUCLEOTIDE SEQUENCE [LARGE SCALE GENOMIC DNA]</scope>
    <source>
        <strain evidence="1">Wonlab-2016</strain>
    </source>
</reference>
<feature type="non-terminal residue" evidence="1">
    <location>
        <position position="1"/>
    </location>
</feature>
<dbReference type="AlphaFoldDB" id="A0ABD0JQQ0"/>
<protein>
    <submittedName>
        <fullName evidence="1">Uncharacterized protein</fullName>
    </submittedName>
</protein>
<sequence>NLIAEQRKLNLDPLGLEEANLDGFFDGRVRTLRRRNGRQWVPGLCLLSHVT</sequence>
<gene>
    <name evidence="1" type="ORF">BaRGS_00031553</name>
</gene>
<dbReference type="EMBL" id="JACVVK020000356">
    <property type="protein sequence ID" value="KAK7477168.1"/>
    <property type="molecule type" value="Genomic_DNA"/>
</dbReference>
<proteinExistence type="predicted"/>
<accession>A0ABD0JQQ0</accession>
<evidence type="ECO:0000313" key="1">
    <source>
        <dbReference type="EMBL" id="KAK7477168.1"/>
    </source>
</evidence>
<dbReference type="Proteomes" id="UP001519460">
    <property type="component" value="Unassembled WGS sequence"/>
</dbReference>
<organism evidence="1 2">
    <name type="scientific">Batillaria attramentaria</name>
    <dbReference type="NCBI Taxonomy" id="370345"/>
    <lineage>
        <taxon>Eukaryota</taxon>
        <taxon>Metazoa</taxon>
        <taxon>Spiralia</taxon>
        <taxon>Lophotrochozoa</taxon>
        <taxon>Mollusca</taxon>
        <taxon>Gastropoda</taxon>
        <taxon>Caenogastropoda</taxon>
        <taxon>Sorbeoconcha</taxon>
        <taxon>Cerithioidea</taxon>
        <taxon>Batillariidae</taxon>
        <taxon>Batillaria</taxon>
    </lineage>
</organism>
<evidence type="ECO:0000313" key="2">
    <source>
        <dbReference type="Proteomes" id="UP001519460"/>
    </source>
</evidence>
<name>A0ABD0JQQ0_9CAEN</name>